<evidence type="ECO:0000313" key="3">
    <source>
        <dbReference type="EMBL" id="OWY32625.1"/>
    </source>
</evidence>
<dbReference type="PROSITE" id="PS51186">
    <property type="entry name" value="GNAT"/>
    <property type="match status" value="1"/>
</dbReference>
<dbReference type="GO" id="GO:0016747">
    <property type="term" value="F:acyltransferase activity, transferring groups other than amino-acyl groups"/>
    <property type="evidence" value="ECO:0007669"/>
    <property type="project" value="InterPro"/>
</dbReference>
<reference evidence="3 4" key="1">
    <citation type="journal article" date="2010" name="Int. J. Syst. Evol. Microbiol.">
        <title>Reclassification of Herbaspirillum putei as a later heterotypic synonym of Herbaspirillum huttiense, with the description of H. huttiense subsp. huttiense subsp. nov. and H. huttiense subsp. putei subsp. nov., comb. nov., and description of Herbaspirillum aquaticum sp. nov.</title>
        <authorList>
            <person name="Dobritsa A.P."/>
            <person name="Reddy M.C."/>
            <person name="Samadpour M."/>
        </authorList>
    </citation>
    <scope>NUCLEOTIDE SEQUENCE [LARGE SCALE GENOMIC DNA]</scope>
    <source>
        <strain evidence="3 4">IEH 4430</strain>
    </source>
</reference>
<feature type="domain" description="N-acetyltransferase" evidence="2">
    <location>
        <begin position="166"/>
        <end position="320"/>
    </location>
</feature>
<evidence type="ECO:0000313" key="4">
    <source>
        <dbReference type="Proteomes" id="UP000214747"/>
    </source>
</evidence>
<dbReference type="CDD" id="cd04301">
    <property type="entry name" value="NAT_SF"/>
    <property type="match status" value="1"/>
</dbReference>
<dbReference type="Gene3D" id="1.10.10.10">
    <property type="entry name" value="Winged helix-like DNA-binding domain superfamily/Winged helix DNA-binding domain"/>
    <property type="match status" value="1"/>
</dbReference>
<dbReference type="InterPro" id="IPR036388">
    <property type="entry name" value="WH-like_DNA-bd_sf"/>
</dbReference>
<name>A0A225SPF1_9BURK</name>
<dbReference type="InterPro" id="IPR016181">
    <property type="entry name" value="Acyl_CoA_acyltransferase"/>
</dbReference>
<protein>
    <submittedName>
        <fullName evidence="3">MarR family transcriptional regulator</fullName>
    </submittedName>
</protein>
<dbReference type="EMBL" id="NJGV01000024">
    <property type="protein sequence ID" value="OWY32625.1"/>
    <property type="molecule type" value="Genomic_DNA"/>
</dbReference>
<feature type="domain" description="HTH marR-type" evidence="1">
    <location>
        <begin position="11"/>
        <end position="146"/>
    </location>
</feature>
<dbReference type="Pfam" id="PF00583">
    <property type="entry name" value="Acetyltransf_1"/>
    <property type="match status" value="1"/>
</dbReference>
<dbReference type="AlphaFoldDB" id="A0A225SPF1"/>
<dbReference type="InterPro" id="IPR000182">
    <property type="entry name" value="GNAT_dom"/>
</dbReference>
<dbReference type="PANTHER" id="PTHR33164">
    <property type="entry name" value="TRANSCRIPTIONAL REGULATOR, MARR FAMILY"/>
    <property type="match status" value="1"/>
</dbReference>
<dbReference type="InterPro" id="IPR036390">
    <property type="entry name" value="WH_DNA-bd_sf"/>
</dbReference>
<sequence length="325" mass="35866">MDYDGLHSPPRDQTIRQLRELSRKLVRELGFMRSTLAGSDLAPSAVHALIEIGLKPGLQARELGELLYLDKSNTSRQLAKLEALGLVQRSPVPGDGRAYSLALTEEGQTLRKKIDKFATDQVSAALRRILPEDQQGLVRALALYSEALSSNNPNAAPRPAKGATVPLSTGYQPGCIGDIASLHARYYAEAAGFGVFFEHKVASELGSFAQTLPRAGKQLWTHIEHGRCLASIVIDGDLQQRQAHLRWFIVDDSLRGSGVGRRLLEQAMAFVDAHRLACYLWTFQGLDAARHLYLSAGFELAEESPGEQWGSRVVEQRYVRPARKK</sequence>
<dbReference type="InterPro" id="IPR039422">
    <property type="entry name" value="MarR/SlyA-like"/>
</dbReference>
<comment type="caution">
    <text evidence="3">The sequence shown here is derived from an EMBL/GenBank/DDBJ whole genome shotgun (WGS) entry which is preliminary data.</text>
</comment>
<dbReference type="PRINTS" id="PR00598">
    <property type="entry name" value="HTHMARR"/>
</dbReference>
<dbReference type="GO" id="GO:0003700">
    <property type="term" value="F:DNA-binding transcription factor activity"/>
    <property type="evidence" value="ECO:0007669"/>
    <property type="project" value="InterPro"/>
</dbReference>
<dbReference type="Proteomes" id="UP000214747">
    <property type="component" value="Unassembled WGS sequence"/>
</dbReference>
<dbReference type="SMART" id="SM00347">
    <property type="entry name" value="HTH_MARR"/>
    <property type="match status" value="1"/>
</dbReference>
<organism evidence="3 4">
    <name type="scientific">Herbaspirillum aquaticum</name>
    <dbReference type="NCBI Taxonomy" id="568783"/>
    <lineage>
        <taxon>Bacteria</taxon>
        <taxon>Pseudomonadati</taxon>
        <taxon>Pseudomonadota</taxon>
        <taxon>Betaproteobacteria</taxon>
        <taxon>Burkholderiales</taxon>
        <taxon>Oxalobacteraceae</taxon>
        <taxon>Herbaspirillum</taxon>
    </lineage>
</organism>
<evidence type="ECO:0000259" key="2">
    <source>
        <dbReference type="PROSITE" id="PS51186"/>
    </source>
</evidence>
<dbReference type="RefSeq" id="WP_088756929.1">
    <property type="nucleotide sequence ID" value="NZ_NJGV01000024.1"/>
</dbReference>
<gene>
    <name evidence="3" type="ORF">CEJ45_20505</name>
</gene>
<dbReference type="PROSITE" id="PS50995">
    <property type="entry name" value="HTH_MARR_2"/>
    <property type="match status" value="1"/>
</dbReference>
<keyword evidence="4" id="KW-1185">Reference proteome</keyword>
<dbReference type="InterPro" id="IPR000835">
    <property type="entry name" value="HTH_MarR-typ"/>
</dbReference>
<proteinExistence type="predicted"/>
<dbReference type="PANTHER" id="PTHR33164:SF104">
    <property type="entry name" value="TRANSCRIPTIONAL REGULATORY PROTEIN"/>
    <property type="match status" value="1"/>
</dbReference>
<evidence type="ECO:0000259" key="1">
    <source>
        <dbReference type="PROSITE" id="PS50995"/>
    </source>
</evidence>
<dbReference type="Pfam" id="PF12802">
    <property type="entry name" value="MarR_2"/>
    <property type="match status" value="1"/>
</dbReference>
<dbReference type="Gene3D" id="3.40.630.30">
    <property type="match status" value="1"/>
</dbReference>
<dbReference type="SUPFAM" id="SSF55729">
    <property type="entry name" value="Acyl-CoA N-acyltransferases (Nat)"/>
    <property type="match status" value="1"/>
</dbReference>
<dbReference type="SUPFAM" id="SSF46785">
    <property type="entry name" value="Winged helix' DNA-binding domain"/>
    <property type="match status" value="1"/>
</dbReference>
<dbReference type="GO" id="GO:0006950">
    <property type="term" value="P:response to stress"/>
    <property type="evidence" value="ECO:0007669"/>
    <property type="project" value="TreeGrafter"/>
</dbReference>
<accession>A0A225SPF1</accession>